<dbReference type="Gene3D" id="1.10.150.50">
    <property type="entry name" value="Transcription Factor, Ets-1"/>
    <property type="match status" value="1"/>
</dbReference>
<dbReference type="InterPro" id="IPR012317">
    <property type="entry name" value="Poly(ADP-ribose)pol_cat_dom"/>
</dbReference>
<evidence type="ECO:0000259" key="1">
    <source>
        <dbReference type="PROSITE" id="PS50105"/>
    </source>
</evidence>
<sequence length="563" mass="64819">MPKWIIKSVTQTGQNREKQDILIYKNGFIIEFHDIEKYDQSCDSFIESIKRNKLPQEVLKSSNYAGSDFDYCFEDRQGELGTSLQWRNYESSEVILEKYNPEWPKLYQQEYNNILDAYTNDWKHISGNLLLDMEHIGSTSVEGMRAKPIIDMLIIGQDGLKYGPFFIIKTLERMGWWTCCSQGLYSNGCVNVILLANDDALLKDYNNWNVDCVCRWVRSLMNIHKDYSENFRQHNINGQILLTAVDDAVLQDLGISSVLHRKLFLKAIEELKDLLLPNSNSGAGLLPKNNEVKKVYYDQFEGDFTPLLSSHEITNSIAPLYPNVSSCQLTNEKHRSIVSRIYNWLGALPSHFQVDKIEYVFNSGRYRMFLGQLESVENRQKQPPFQPKLNDENSCEERKHVLQRLETLYQCVSHNRSARIVRMWHGCRRSILPNLLSDGFAALGTLDDGWYGKAMYFTSSAKYATRYCSETGGCLIMCYIVLLNPFPVVSADASLDISPNQFRFYGKGNYRNYQCHYVPVSPVGGPNTWDYRPPPNGIDDAVYDELAVFQEASILPQIVVHFK</sequence>
<dbReference type="EMBL" id="CAJOBJ010066265">
    <property type="protein sequence ID" value="CAF4440246.1"/>
    <property type="molecule type" value="Genomic_DNA"/>
</dbReference>
<dbReference type="Gene3D" id="3.90.228.10">
    <property type="match status" value="1"/>
</dbReference>
<name>A0A8S2WKI8_9BILA</name>
<dbReference type="SUPFAM" id="SSF81301">
    <property type="entry name" value="Nucleotidyltransferase"/>
    <property type="match status" value="1"/>
</dbReference>
<reference evidence="2" key="1">
    <citation type="submission" date="2021-02" db="EMBL/GenBank/DDBJ databases">
        <authorList>
            <person name="Nowell W R."/>
        </authorList>
    </citation>
    <scope>NUCLEOTIDE SEQUENCE</scope>
</reference>
<accession>A0A8S2WKI8</accession>
<dbReference type="Pfam" id="PF07647">
    <property type="entry name" value="SAM_2"/>
    <property type="match status" value="1"/>
</dbReference>
<gene>
    <name evidence="2" type="ORF">GIL414_LOCUS31928</name>
</gene>
<dbReference type="SUPFAM" id="SSF47769">
    <property type="entry name" value="SAM/Pointed domain"/>
    <property type="match status" value="1"/>
</dbReference>
<dbReference type="Pfam" id="PF04229">
    <property type="entry name" value="GrpB"/>
    <property type="match status" value="1"/>
</dbReference>
<organism evidence="2 3">
    <name type="scientific">Rotaria magnacalcarata</name>
    <dbReference type="NCBI Taxonomy" id="392030"/>
    <lineage>
        <taxon>Eukaryota</taxon>
        <taxon>Metazoa</taxon>
        <taxon>Spiralia</taxon>
        <taxon>Gnathifera</taxon>
        <taxon>Rotifera</taxon>
        <taxon>Eurotatoria</taxon>
        <taxon>Bdelloidea</taxon>
        <taxon>Philodinida</taxon>
        <taxon>Philodinidae</taxon>
        <taxon>Rotaria</taxon>
    </lineage>
</organism>
<dbReference type="InterPro" id="IPR013761">
    <property type="entry name" value="SAM/pointed_sf"/>
</dbReference>
<dbReference type="InterPro" id="IPR007344">
    <property type="entry name" value="GrpB/CoaE"/>
</dbReference>
<comment type="caution">
    <text evidence="2">The sequence shown here is derived from an EMBL/GenBank/DDBJ whole genome shotgun (WGS) entry which is preliminary data.</text>
</comment>
<protein>
    <recommendedName>
        <fullName evidence="1">SAM domain-containing protein</fullName>
    </recommendedName>
</protein>
<proteinExistence type="predicted"/>
<dbReference type="AlphaFoldDB" id="A0A8S2WKI8"/>
<dbReference type="SUPFAM" id="SSF56399">
    <property type="entry name" value="ADP-ribosylation"/>
    <property type="match status" value="1"/>
</dbReference>
<evidence type="ECO:0000313" key="2">
    <source>
        <dbReference type="EMBL" id="CAF4440246.1"/>
    </source>
</evidence>
<dbReference type="Gene3D" id="3.30.460.10">
    <property type="entry name" value="Beta Polymerase, domain 2"/>
    <property type="match status" value="1"/>
</dbReference>
<dbReference type="PANTHER" id="PTHR34822">
    <property type="entry name" value="GRPB DOMAIN PROTEIN (AFU_ORTHOLOGUE AFUA_1G01530)"/>
    <property type="match status" value="1"/>
</dbReference>
<feature type="domain" description="SAM" evidence="1">
    <location>
        <begin position="208"/>
        <end position="274"/>
    </location>
</feature>
<dbReference type="GO" id="GO:0003950">
    <property type="term" value="F:NAD+ poly-ADP-ribosyltransferase activity"/>
    <property type="evidence" value="ECO:0007669"/>
    <property type="project" value="InterPro"/>
</dbReference>
<dbReference type="Proteomes" id="UP000681720">
    <property type="component" value="Unassembled WGS sequence"/>
</dbReference>
<dbReference type="PANTHER" id="PTHR34822:SF1">
    <property type="entry name" value="GRPB FAMILY PROTEIN"/>
    <property type="match status" value="1"/>
</dbReference>
<dbReference type="SMART" id="SM00454">
    <property type="entry name" value="SAM"/>
    <property type="match status" value="1"/>
</dbReference>
<dbReference type="InterPro" id="IPR043519">
    <property type="entry name" value="NT_sf"/>
</dbReference>
<dbReference type="Pfam" id="PF00644">
    <property type="entry name" value="PARP"/>
    <property type="match status" value="1"/>
</dbReference>
<dbReference type="PROSITE" id="PS50105">
    <property type="entry name" value="SAM_DOMAIN"/>
    <property type="match status" value="1"/>
</dbReference>
<evidence type="ECO:0000313" key="3">
    <source>
        <dbReference type="Proteomes" id="UP000681720"/>
    </source>
</evidence>
<dbReference type="InterPro" id="IPR001660">
    <property type="entry name" value="SAM"/>
</dbReference>